<dbReference type="AlphaFoldDB" id="A0A217EEW0"/>
<keyword evidence="2" id="KW-1185">Reference proteome</keyword>
<dbReference type="OrthoDB" id="5724405at2"/>
<evidence type="ECO:0000313" key="2">
    <source>
        <dbReference type="Proteomes" id="UP000243463"/>
    </source>
</evidence>
<dbReference type="RefSeq" id="WP_088822849.1">
    <property type="nucleotide sequence ID" value="NZ_FZLN01000001.1"/>
</dbReference>
<gene>
    <name evidence="1" type="ORF">SAMN05444584_0760</name>
</gene>
<proteinExistence type="predicted"/>
<reference evidence="2" key="1">
    <citation type="submission" date="2017-06" db="EMBL/GenBank/DDBJ databases">
        <authorList>
            <person name="Varghese N."/>
            <person name="Submissions S."/>
        </authorList>
    </citation>
    <scope>NUCLEOTIDE SEQUENCE [LARGE SCALE GENOMIC DNA]</scope>
    <source>
        <strain evidence="2">ANC 5114</strain>
    </source>
</reference>
<name>A0A217EEW0_9GAMM</name>
<evidence type="ECO:0000313" key="1">
    <source>
        <dbReference type="EMBL" id="SNQ28832.1"/>
    </source>
</evidence>
<organism evidence="1 2">
    <name type="scientific">Acinetobacter apis</name>
    <dbReference type="NCBI Taxonomy" id="1229165"/>
    <lineage>
        <taxon>Bacteria</taxon>
        <taxon>Pseudomonadati</taxon>
        <taxon>Pseudomonadota</taxon>
        <taxon>Gammaproteobacteria</taxon>
        <taxon>Moraxellales</taxon>
        <taxon>Moraxellaceae</taxon>
        <taxon>Acinetobacter</taxon>
    </lineage>
</organism>
<sequence length="575" mass="67317">MISSDIFTDPSLYTRDVLSFCTTDVVGIRQWLEQLPTSQLGDTSKLLFNALIEISELNIEAEVKFNMMQVLHLPIEQVLVFFTQNVMDEIPFTSHHHENILDLIQQFRCYIIRIYSDVVLNIHLKTSDSKLPFCFAKKQRKFRKLRALSSYLALEQLSLLKRHQLTLYKESLMGQWQMTHTLFRSALKHKYHQINIKSCQPQFAHSQNNVTNIASLYKQITLLDILNTQQVRPNEIYALYQCSFEWVSYIQFSLKETLYTRYFIDLTVDAPPRLQQFHTQERHKLCIYMEINPLLQHINLANLPGDKNLSATEKKYLSPSLIFHLLNTLNYPSERRYQRYNFSSSIQITFGLDNAYHYLTNSKAFKLVVKKNEKFDLLMTDQYQAVYTRPKELPRLYQCNILDISVNGYRMHWTKNTAPVGLHVEEFILVQENNQSPWRGGAIRWIKQLPNDQVEFGVEILSQELIPCRVTDDQSDQKTSNDYAALLIRKQDLLNEPSFSIIVPNSKIFQENKNIDVNLNAQAIKIYLTTAKLVNHGFAQFNFKVLNAEDQKILNSFISQYAKSRNNLDLWDGLK</sequence>
<dbReference type="EMBL" id="FZLN01000001">
    <property type="protein sequence ID" value="SNQ28832.1"/>
    <property type="molecule type" value="Genomic_DNA"/>
</dbReference>
<protein>
    <recommendedName>
        <fullName evidence="3">PilZ domain-containing protein</fullName>
    </recommendedName>
</protein>
<evidence type="ECO:0008006" key="3">
    <source>
        <dbReference type="Google" id="ProtNLM"/>
    </source>
</evidence>
<accession>A0A217EEW0</accession>
<dbReference type="Proteomes" id="UP000243463">
    <property type="component" value="Unassembled WGS sequence"/>
</dbReference>